<dbReference type="InterPro" id="IPR000182">
    <property type="entry name" value="GNAT_dom"/>
</dbReference>
<dbReference type="SUPFAM" id="SSF55729">
    <property type="entry name" value="Acyl-CoA N-acyltransferases (Nat)"/>
    <property type="match status" value="1"/>
</dbReference>
<dbReference type="InterPro" id="IPR016181">
    <property type="entry name" value="Acyl_CoA_acyltransferase"/>
</dbReference>
<dbReference type="CDD" id="cd04301">
    <property type="entry name" value="NAT_SF"/>
    <property type="match status" value="1"/>
</dbReference>
<organism evidence="4 5">
    <name type="scientific">Vibrio fluvialis</name>
    <dbReference type="NCBI Taxonomy" id="676"/>
    <lineage>
        <taxon>Bacteria</taxon>
        <taxon>Pseudomonadati</taxon>
        <taxon>Pseudomonadota</taxon>
        <taxon>Gammaproteobacteria</taxon>
        <taxon>Vibrionales</taxon>
        <taxon>Vibrionaceae</taxon>
        <taxon>Vibrio</taxon>
    </lineage>
</organism>
<keyword evidence="1" id="KW-0808">Transferase</keyword>
<name>A0AAX2LSW8_VIBFL</name>
<dbReference type="PROSITE" id="PS51186">
    <property type="entry name" value="GNAT"/>
    <property type="match status" value="1"/>
</dbReference>
<accession>A0AAX2LSW8</accession>
<gene>
    <name evidence="4" type="ORF">NCTC11327_03210</name>
</gene>
<dbReference type="EMBL" id="UHIP01000002">
    <property type="protein sequence ID" value="SUQ26350.1"/>
    <property type="molecule type" value="Genomic_DNA"/>
</dbReference>
<dbReference type="Pfam" id="PF00583">
    <property type="entry name" value="Acetyltransf_1"/>
    <property type="match status" value="1"/>
</dbReference>
<dbReference type="GO" id="GO:0016747">
    <property type="term" value="F:acyltransferase activity, transferring groups other than amino-acyl groups"/>
    <property type="evidence" value="ECO:0007669"/>
    <property type="project" value="InterPro"/>
</dbReference>
<comment type="caution">
    <text evidence="4">The sequence shown here is derived from an EMBL/GenBank/DDBJ whole genome shotgun (WGS) entry which is preliminary data.</text>
</comment>
<dbReference type="Proteomes" id="UP000254626">
    <property type="component" value="Unassembled WGS sequence"/>
</dbReference>
<evidence type="ECO:0000313" key="5">
    <source>
        <dbReference type="Proteomes" id="UP000254626"/>
    </source>
</evidence>
<evidence type="ECO:0000256" key="1">
    <source>
        <dbReference type="ARBA" id="ARBA00022679"/>
    </source>
</evidence>
<proteinExistence type="predicted"/>
<sequence length="167" mass="18618">MALRLISENVMTVRFMLAEDIPAAALVHQSAFPRQRHSQQWLQCNFNAAPRYLCFVAQQANEIVGYIIWVQKSGFRPEAVLELEQLAVAPEHQGKGIGRELIAASLPLVKAQLSKQGSTLKHILVTTRADNFAQQLYRETLGAEVETTISNLYSADEVLMIARNVSV</sequence>
<evidence type="ECO:0000256" key="2">
    <source>
        <dbReference type="ARBA" id="ARBA00023315"/>
    </source>
</evidence>
<evidence type="ECO:0000259" key="3">
    <source>
        <dbReference type="PROSITE" id="PS51186"/>
    </source>
</evidence>
<dbReference type="PANTHER" id="PTHR43877">
    <property type="entry name" value="AMINOALKYLPHOSPHONATE N-ACETYLTRANSFERASE-RELATED-RELATED"/>
    <property type="match status" value="1"/>
</dbReference>
<evidence type="ECO:0000313" key="4">
    <source>
        <dbReference type="EMBL" id="SUQ26350.1"/>
    </source>
</evidence>
<protein>
    <submittedName>
        <fullName evidence="4">Predicted acetyltransferase</fullName>
    </submittedName>
</protein>
<dbReference type="AlphaFoldDB" id="A0AAX2LSW8"/>
<reference evidence="4 5" key="1">
    <citation type="submission" date="2018-06" db="EMBL/GenBank/DDBJ databases">
        <authorList>
            <consortium name="Pathogen Informatics"/>
            <person name="Doyle S."/>
        </authorList>
    </citation>
    <scope>NUCLEOTIDE SEQUENCE [LARGE SCALE GENOMIC DNA]</scope>
    <source>
        <strain evidence="4 5">NCTC11327</strain>
    </source>
</reference>
<dbReference type="InterPro" id="IPR050832">
    <property type="entry name" value="Bact_Acetyltransf"/>
</dbReference>
<dbReference type="Gene3D" id="3.40.630.30">
    <property type="match status" value="1"/>
</dbReference>
<keyword evidence="2" id="KW-0012">Acyltransferase</keyword>
<feature type="domain" description="N-acetyltransferase" evidence="3">
    <location>
        <begin position="11"/>
        <end position="165"/>
    </location>
</feature>